<evidence type="ECO:0000259" key="2">
    <source>
        <dbReference type="Pfam" id="PF00248"/>
    </source>
</evidence>
<reference evidence="3 4" key="1">
    <citation type="journal article" date="2021" name="Sci. Rep.">
        <title>The genome of the diatom Chaetoceros tenuissimus carries an ancient integrated fragment of an extant virus.</title>
        <authorList>
            <person name="Hongo Y."/>
            <person name="Kimura K."/>
            <person name="Takaki Y."/>
            <person name="Yoshida Y."/>
            <person name="Baba S."/>
            <person name="Kobayashi G."/>
            <person name="Nagasaki K."/>
            <person name="Hano T."/>
            <person name="Tomaru Y."/>
        </authorList>
    </citation>
    <scope>NUCLEOTIDE SEQUENCE [LARGE SCALE GENOMIC DNA]</scope>
    <source>
        <strain evidence="3 4">NIES-3715</strain>
    </source>
</reference>
<protein>
    <recommendedName>
        <fullName evidence="2">NADP-dependent oxidoreductase domain-containing protein</fullName>
    </recommendedName>
</protein>
<dbReference type="Pfam" id="PF00248">
    <property type="entry name" value="Aldo_ket_red"/>
    <property type="match status" value="1"/>
</dbReference>
<dbReference type="PANTHER" id="PTHR43147">
    <property type="entry name" value="PROTEIN TAS"/>
    <property type="match status" value="1"/>
</dbReference>
<dbReference type="EMBL" id="BLLK01000062">
    <property type="protein sequence ID" value="GFH59136.1"/>
    <property type="molecule type" value="Genomic_DNA"/>
</dbReference>
<proteinExistence type="predicted"/>
<evidence type="ECO:0000256" key="1">
    <source>
        <dbReference type="SAM" id="SignalP"/>
    </source>
</evidence>
<evidence type="ECO:0000313" key="4">
    <source>
        <dbReference type="Proteomes" id="UP001054902"/>
    </source>
</evidence>
<accession>A0AAD3D9G5</accession>
<sequence length="512" mass="58116">MKGILCQVCAATFLTQIHAFVGTKVYIPTYVDTKLSRIVLQSSSVTNENNRPGHEEIVLPTLKKSMETSNFWYCDAERNPLTPDQVLPCQFELDNEGPLPFGSYRVLGRKDFDPKEICLVTASLGIRNVDRSAIDTGFMVSNAQKMIDSGMNSFELGIDLNSKKAKKNKRSSGLDPDRDQTWMEQNLYRELVKDTPSSVLSRCSIGTRLNIPHWDYDGYIGQGSIIRQQIGESLMNIYGTAGGCLDSIRVNYRSGKKSGTMSPYTMDVLSVLHDMQREGFVRSINGSNFPVKVLEELKSYGFNFDSNEISCNVLDPNDEYAEMQNFCKDSARDGINTKVSVSSPLAGGLLTNKFYGMPHRNRLANGSPYTQYMSQSEQYCHTRLVQDVWRGKRNSFERNRITKNDSWMAFEEKVLKCMYGISVKHKVDIASVAIRWSMQHEHIGSTMVGTCLNARFDNEVPFTRPKQLRKAFSLHLDEEDMERLWSISGGKPEIIPEIDFDQFDLSDRTLWL</sequence>
<comment type="caution">
    <text evidence="3">The sequence shown here is derived from an EMBL/GenBank/DDBJ whole genome shotgun (WGS) entry which is preliminary data.</text>
</comment>
<feature type="domain" description="NADP-dependent oxidoreductase" evidence="2">
    <location>
        <begin position="266"/>
        <end position="451"/>
    </location>
</feature>
<dbReference type="InterPro" id="IPR023210">
    <property type="entry name" value="NADP_OxRdtase_dom"/>
</dbReference>
<dbReference type="Proteomes" id="UP001054902">
    <property type="component" value="Unassembled WGS sequence"/>
</dbReference>
<dbReference type="Gene3D" id="3.20.20.100">
    <property type="entry name" value="NADP-dependent oxidoreductase domain"/>
    <property type="match status" value="1"/>
</dbReference>
<dbReference type="SUPFAM" id="SSF51430">
    <property type="entry name" value="NAD(P)-linked oxidoreductase"/>
    <property type="match status" value="1"/>
</dbReference>
<name>A0AAD3D9G5_9STRA</name>
<dbReference type="AlphaFoldDB" id="A0AAD3D9G5"/>
<organism evidence="3 4">
    <name type="scientific">Chaetoceros tenuissimus</name>
    <dbReference type="NCBI Taxonomy" id="426638"/>
    <lineage>
        <taxon>Eukaryota</taxon>
        <taxon>Sar</taxon>
        <taxon>Stramenopiles</taxon>
        <taxon>Ochrophyta</taxon>
        <taxon>Bacillariophyta</taxon>
        <taxon>Coscinodiscophyceae</taxon>
        <taxon>Chaetocerotophycidae</taxon>
        <taxon>Chaetocerotales</taxon>
        <taxon>Chaetocerotaceae</taxon>
        <taxon>Chaetoceros</taxon>
    </lineage>
</organism>
<feature type="signal peptide" evidence="1">
    <location>
        <begin position="1"/>
        <end position="19"/>
    </location>
</feature>
<evidence type="ECO:0000313" key="3">
    <source>
        <dbReference type="EMBL" id="GFH59136.1"/>
    </source>
</evidence>
<gene>
    <name evidence="3" type="ORF">CTEN210_15612</name>
</gene>
<dbReference type="PANTHER" id="PTHR43147:SF2">
    <property type="entry name" value="NADP-DEPENDENT OXIDOREDUCTASE DOMAIN-CONTAINING PROTEIN"/>
    <property type="match status" value="1"/>
</dbReference>
<dbReference type="InterPro" id="IPR036812">
    <property type="entry name" value="NAD(P)_OxRdtase_dom_sf"/>
</dbReference>
<keyword evidence="4" id="KW-1185">Reference proteome</keyword>
<keyword evidence="1" id="KW-0732">Signal</keyword>
<feature type="chain" id="PRO_5042289170" description="NADP-dependent oxidoreductase domain-containing protein" evidence="1">
    <location>
        <begin position="20"/>
        <end position="512"/>
    </location>
</feature>